<dbReference type="InterPro" id="IPR003591">
    <property type="entry name" value="Leu-rich_rpt_typical-subtyp"/>
</dbReference>
<dbReference type="PROSITE" id="PS51450">
    <property type="entry name" value="LRR"/>
    <property type="match status" value="2"/>
</dbReference>
<dbReference type="PANTHER" id="PTHR24366">
    <property type="entry name" value="IG(IMMUNOGLOBULIN) AND LRR(LEUCINE RICH REPEAT) DOMAINS"/>
    <property type="match status" value="1"/>
</dbReference>
<dbReference type="AlphaFoldDB" id="A0ABD2J9J5"/>
<feature type="signal peptide" evidence="5">
    <location>
        <begin position="1"/>
        <end position="19"/>
    </location>
</feature>
<dbReference type="Pfam" id="PF13855">
    <property type="entry name" value="LRR_8"/>
    <property type="match status" value="3"/>
</dbReference>
<evidence type="ECO:0000256" key="3">
    <source>
        <dbReference type="SAM" id="MobiDB-lite"/>
    </source>
</evidence>
<evidence type="ECO:0000313" key="6">
    <source>
        <dbReference type="EMBL" id="KAL3087286.1"/>
    </source>
</evidence>
<feature type="chain" id="PRO_5044884732" description="LRRCT domain-containing protein" evidence="5">
    <location>
        <begin position="20"/>
        <end position="819"/>
    </location>
</feature>
<comment type="caution">
    <text evidence="6">The sequence shown here is derived from an EMBL/GenBank/DDBJ whole genome shotgun (WGS) entry which is preliminary data.</text>
</comment>
<evidence type="ECO:0008006" key="8">
    <source>
        <dbReference type="Google" id="ProtNLM"/>
    </source>
</evidence>
<sequence>MPFPFSVLLLFLLLPPPFGAPLLPLRHGICPGKCECQRSIGRRQKEQPMLNYNQNDTSAEEEQQRVDVEEGGESEDGNEYEVEDVHGDGDGTLWPLSVRCVRGGTNDSEFLSLLQSLPADVRELEVRGTAQSANNFQWNENINRLSRLSRLALANSAVPALSQSIRLPLLRSLDLSGNNLEHIQLGSFLGMPMLERLDLSRNRISVLPTGAFIYLKRLSSLSLSYNRLNRELTTGNLLRGPRALKELQLDGNRLSAGQLNQLLAEVGTLKRLEANHCGLNDAEVLALNLSKVPQLERIGLAGNNLSEVPSSTLRALALLHTVDLSHNLLRSLGPCAFCGSNISRVFLSHNLLGIGGDLRPIHREAFAETRILELDLSYNQLDAARFSSEMLQGAQESLEVLHISGNGRVALDAPRLIGTLPRLRALHVADSALGTVPYSLPKAYGQLTLLNLSGNGLDHLPPNLGSMLPHLQVIDLSRNHFSSFPHSLVTFIHRLRMVFLHNCPWDCQCAAQPLQLHMLRRLDHKEMLRYDETLCAEPPMLRGQPLHRVQKINDCAILFGANYGITQNTELLLILGALLLAALFLSAFLALLLYLGRESTQKGTYVTGEGVGEEDGKRARLIGGMSKSITVTSSGSNGTAGGGGGGRAMIDLDAMAMNGSAIGGRECRQKSADCESPLLLSNSLEQLQQRNRTNRQNGTPATTATTAKSSLAALAVQNLHFAASTAPLLAPSASLATDRLREPLLLPNSPLSDSSSNTGSSNTLLNISSRTRATMSGQPPLTVLGTLRRTVPSGADRQTMSHPAAGKRDGGGAKALITF</sequence>
<keyword evidence="2" id="KW-0677">Repeat</keyword>
<feature type="region of interest" description="Disordered" evidence="3">
    <location>
        <begin position="793"/>
        <end position="812"/>
    </location>
</feature>
<proteinExistence type="predicted"/>
<keyword evidence="7" id="KW-1185">Reference proteome</keyword>
<feature type="compositionally biased region" description="Polar residues" evidence="3">
    <location>
        <begin position="770"/>
        <end position="779"/>
    </location>
</feature>
<feature type="transmembrane region" description="Helical" evidence="4">
    <location>
        <begin position="571"/>
        <end position="595"/>
    </location>
</feature>
<reference evidence="6 7" key="1">
    <citation type="submission" date="2024-10" db="EMBL/GenBank/DDBJ databases">
        <authorList>
            <person name="Kim D."/>
        </authorList>
    </citation>
    <scope>NUCLEOTIDE SEQUENCE [LARGE SCALE GENOMIC DNA]</scope>
    <source>
        <strain evidence="6">BH-2024</strain>
    </source>
</reference>
<evidence type="ECO:0000256" key="2">
    <source>
        <dbReference type="ARBA" id="ARBA00022737"/>
    </source>
</evidence>
<gene>
    <name evidence="6" type="ORF">niasHT_020549</name>
</gene>
<protein>
    <recommendedName>
        <fullName evidence="8">LRRCT domain-containing protein</fullName>
    </recommendedName>
</protein>
<dbReference type="EMBL" id="JBICBT010001024">
    <property type="protein sequence ID" value="KAL3087286.1"/>
    <property type="molecule type" value="Genomic_DNA"/>
</dbReference>
<keyword evidence="1" id="KW-0433">Leucine-rich repeat</keyword>
<evidence type="ECO:0000256" key="4">
    <source>
        <dbReference type="SAM" id="Phobius"/>
    </source>
</evidence>
<evidence type="ECO:0000313" key="7">
    <source>
        <dbReference type="Proteomes" id="UP001620626"/>
    </source>
</evidence>
<accession>A0ABD2J9J5</accession>
<dbReference type="InterPro" id="IPR032675">
    <property type="entry name" value="LRR_dom_sf"/>
</dbReference>
<keyword evidence="4" id="KW-0472">Membrane</keyword>
<evidence type="ECO:0000256" key="5">
    <source>
        <dbReference type="SAM" id="SignalP"/>
    </source>
</evidence>
<keyword evidence="4" id="KW-0812">Transmembrane</keyword>
<name>A0ABD2J9J5_9BILA</name>
<feature type="compositionally biased region" description="Acidic residues" evidence="3">
    <location>
        <begin position="69"/>
        <end position="82"/>
    </location>
</feature>
<keyword evidence="5" id="KW-0732">Signal</keyword>
<keyword evidence="4" id="KW-1133">Transmembrane helix</keyword>
<dbReference type="InterPro" id="IPR001611">
    <property type="entry name" value="Leu-rich_rpt"/>
</dbReference>
<feature type="compositionally biased region" description="Low complexity" evidence="3">
    <location>
        <begin position="746"/>
        <end position="769"/>
    </location>
</feature>
<dbReference type="SUPFAM" id="SSF52058">
    <property type="entry name" value="L domain-like"/>
    <property type="match status" value="1"/>
</dbReference>
<organism evidence="6 7">
    <name type="scientific">Heterodera trifolii</name>
    <dbReference type="NCBI Taxonomy" id="157864"/>
    <lineage>
        <taxon>Eukaryota</taxon>
        <taxon>Metazoa</taxon>
        <taxon>Ecdysozoa</taxon>
        <taxon>Nematoda</taxon>
        <taxon>Chromadorea</taxon>
        <taxon>Rhabditida</taxon>
        <taxon>Tylenchina</taxon>
        <taxon>Tylenchomorpha</taxon>
        <taxon>Tylenchoidea</taxon>
        <taxon>Heteroderidae</taxon>
        <taxon>Heteroderinae</taxon>
        <taxon>Heterodera</taxon>
    </lineage>
</organism>
<dbReference type="Gene3D" id="3.80.10.10">
    <property type="entry name" value="Ribonuclease Inhibitor"/>
    <property type="match status" value="2"/>
</dbReference>
<dbReference type="Proteomes" id="UP001620626">
    <property type="component" value="Unassembled WGS sequence"/>
</dbReference>
<evidence type="ECO:0000256" key="1">
    <source>
        <dbReference type="ARBA" id="ARBA00022614"/>
    </source>
</evidence>
<feature type="region of interest" description="Disordered" evidence="3">
    <location>
        <begin position="45"/>
        <end position="89"/>
    </location>
</feature>
<dbReference type="PANTHER" id="PTHR24366:SF96">
    <property type="entry name" value="LEUCINE RICH REPEAT CONTAINING 53"/>
    <property type="match status" value="1"/>
</dbReference>
<feature type="region of interest" description="Disordered" evidence="3">
    <location>
        <begin position="746"/>
        <end position="785"/>
    </location>
</feature>
<dbReference type="SMART" id="SM00369">
    <property type="entry name" value="LRR_TYP"/>
    <property type="match status" value="8"/>
</dbReference>